<dbReference type="AlphaFoldDB" id="A0A0F6W9B7"/>
<dbReference type="PANTHER" id="PTHR35368:SF1">
    <property type="entry name" value="HYDROPEROXIDE REDUCTASE"/>
    <property type="match status" value="1"/>
</dbReference>
<accession>A0A0F6W9B7</accession>
<dbReference type="InterPro" id="IPR036102">
    <property type="entry name" value="OsmC/Ohrsf"/>
</dbReference>
<proteinExistence type="predicted"/>
<gene>
    <name evidence="1" type="ORF">DB32_007847</name>
</gene>
<dbReference type="Gene3D" id="3.30.300.20">
    <property type="match status" value="1"/>
</dbReference>
<dbReference type="STRING" id="927083.DB32_007847"/>
<dbReference type="PANTHER" id="PTHR35368">
    <property type="entry name" value="HYDROPEROXIDE REDUCTASE"/>
    <property type="match status" value="1"/>
</dbReference>
<dbReference type="RefSeq" id="WP_053237644.1">
    <property type="nucleotide sequence ID" value="NZ_CP011125.1"/>
</dbReference>
<dbReference type="Proteomes" id="UP000034883">
    <property type="component" value="Chromosome"/>
</dbReference>
<organism evidence="1 2">
    <name type="scientific">Sandaracinus amylolyticus</name>
    <dbReference type="NCBI Taxonomy" id="927083"/>
    <lineage>
        <taxon>Bacteria</taxon>
        <taxon>Pseudomonadati</taxon>
        <taxon>Myxococcota</taxon>
        <taxon>Polyangia</taxon>
        <taxon>Polyangiales</taxon>
        <taxon>Sandaracinaceae</taxon>
        <taxon>Sandaracinus</taxon>
    </lineage>
</organism>
<dbReference type="KEGG" id="samy:DB32_007847"/>
<dbReference type="SUPFAM" id="SSF82784">
    <property type="entry name" value="OsmC-like"/>
    <property type="match status" value="1"/>
</dbReference>
<reference evidence="1 2" key="1">
    <citation type="submission" date="2015-03" db="EMBL/GenBank/DDBJ databases">
        <title>Genome assembly of Sandaracinus amylolyticus DSM 53668.</title>
        <authorList>
            <person name="Sharma G."/>
            <person name="Subramanian S."/>
        </authorList>
    </citation>
    <scope>NUCLEOTIDE SEQUENCE [LARGE SCALE GENOMIC DNA]</scope>
    <source>
        <strain evidence="1 2">DSM 53668</strain>
    </source>
</reference>
<dbReference type="EMBL" id="CP011125">
    <property type="protein sequence ID" value="AKF10698.1"/>
    <property type="molecule type" value="Genomic_DNA"/>
</dbReference>
<dbReference type="OrthoDB" id="5356953at2"/>
<dbReference type="InterPro" id="IPR003718">
    <property type="entry name" value="OsmC/Ohr_fam"/>
</dbReference>
<sequence>MDHAQQVPAQPTTLNGIDLTALATAGAALASDPTLAPVTFRASTSWRGAFRTVTEIADYDIGGNTVSRRHRIVTDEPLEILGGDSAPNPQDLILAALGSCMMVGFVAGATQRGIRIESLRIDTACSFDLRGAFGLDPSLPPGATVFHYTIRVSAPGASADALREIHDEVKARSPNRFHLTTPIRMESSLVVE</sequence>
<dbReference type="InterPro" id="IPR015946">
    <property type="entry name" value="KH_dom-like_a/b"/>
</dbReference>
<protein>
    <recommendedName>
        <fullName evidence="3">OsmC family protein</fullName>
    </recommendedName>
</protein>
<name>A0A0F6W9B7_9BACT</name>
<dbReference type="Pfam" id="PF02566">
    <property type="entry name" value="OsmC"/>
    <property type="match status" value="1"/>
</dbReference>
<evidence type="ECO:0008006" key="3">
    <source>
        <dbReference type="Google" id="ProtNLM"/>
    </source>
</evidence>
<dbReference type="InterPro" id="IPR052924">
    <property type="entry name" value="OsmC/Ohr_hydroprdx_reductase"/>
</dbReference>
<evidence type="ECO:0000313" key="1">
    <source>
        <dbReference type="EMBL" id="AKF10698.1"/>
    </source>
</evidence>
<evidence type="ECO:0000313" key="2">
    <source>
        <dbReference type="Proteomes" id="UP000034883"/>
    </source>
</evidence>
<keyword evidence="2" id="KW-1185">Reference proteome</keyword>